<name>A0ABY4TGW9_9ACTN</name>
<sequence length="93" mass="9653">MIKMSWALAGEHADAWTGADIQEGTAVLEARVRAVVEASGMTAAATQHWQETFLAPVVNGLRTEGLSALSQGGTWSKAAGPMLVSVSPDRCAA</sequence>
<dbReference type="EMBL" id="CP095474">
    <property type="protein sequence ID" value="URN16067.1"/>
    <property type="molecule type" value="Genomic_DNA"/>
</dbReference>
<protein>
    <submittedName>
        <fullName evidence="1">Uncharacterized protein</fullName>
    </submittedName>
</protein>
<reference evidence="1" key="1">
    <citation type="submission" date="2022-04" db="EMBL/GenBank/DDBJ databases">
        <title>Systematic whole-genome sequencing reveals an unexpected diversity among actinomycetoma pathogens and provides insights into their antibacterial susceptibilities.</title>
        <authorList>
            <person name="Watson A.K."/>
            <person name="Kepplinger B."/>
            <person name="Bakhiet S.M."/>
            <person name="Mhmoud N.A."/>
            <person name="Chapman J."/>
            <person name="Allenby N."/>
            <person name="Mickiewicz K."/>
            <person name="Goodfellow M."/>
            <person name="Fahal A.H."/>
            <person name="Errington J."/>
        </authorList>
    </citation>
    <scope>NUCLEOTIDE SEQUENCE</scope>
    <source>
        <strain evidence="1">SD 504</strain>
    </source>
</reference>
<keyword evidence="2" id="KW-1185">Reference proteome</keyword>
<proteinExistence type="predicted"/>
<organism evidence="1 2">
    <name type="scientific">Streptomyces sudanensis</name>
    <dbReference type="NCBI Taxonomy" id="436397"/>
    <lineage>
        <taxon>Bacteria</taxon>
        <taxon>Bacillati</taxon>
        <taxon>Actinomycetota</taxon>
        <taxon>Actinomycetes</taxon>
        <taxon>Kitasatosporales</taxon>
        <taxon>Streptomycetaceae</taxon>
        <taxon>Streptomyces</taxon>
    </lineage>
</organism>
<dbReference type="RefSeq" id="WP_158684315.1">
    <property type="nucleotide sequence ID" value="NZ_CP095474.1"/>
</dbReference>
<evidence type="ECO:0000313" key="2">
    <source>
        <dbReference type="Proteomes" id="UP001056383"/>
    </source>
</evidence>
<accession>A0ABY4TGW9</accession>
<gene>
    <name evidence="1" type="ORF">MW084_09020</name>
</gene>
<evidence type="ECO:0000313" key="1">
    <source>
        <dbReference type="EMBL" id="URN16067.1"/>
    </source>
</evidence>
<dbReference type="Proteomes" id="UP001056383">
    <property type="component" value="Chromosome"/>
</dbReference>